<gene>
    <name evidence="1" type="ORF">H7J73_20110</name>
</gene>
<protein>
    <submittedName>
        <fullName evidence="1">Uncharacterized protein</fullName>
    </submittedName>
</protein>
<evidence type="ECO:0000313" key="1">
    <source>
        <dbReference type="EMBL" id="MCV7228321.1"/>
    </source>
</evidence>
<name>A0ABT3CFQ8_9MYCO</name>
<organism evidence="1 2">
    <name type="scientific">Mycolicibacterium komossense</name>
    <dbReference type="NCBI Taxonomy" id="1779"/>
    <lineage>
        <taxon>Bacteria</taxon>
        <taxon>Bacillati</taxon>
        <taxon>Actinomycetota</taxon>
        <taxon>Actinomycetes</taxon>
        <taxon>Mycobacteriales</taxon>
        <taxon>Mycobacteriaceae</taxon>
        <taxon>Mycolicibacterium</taxon>
    </lineage>
</organism>
<dbReference type="EMBL" id="JACKTY010000032">
    <property type="protein sequence ID" value="MCV7228321.1"/>
    <property type="molecule type" value="Genomic_DNA"/>
</dbReference>
<evidence type="ECO:0000313" key="2">
    <source>
        <dbReference type="Proteomes" id="UP001526201"/>
    </source>
</evidence>
<dbReference type="Proteomes" id="UP001526201">
    <property type="component" value="Unassembled WGS sequence"/>
</dbReference>
<accession>A0ABT3CFQ8</accession>
<keyword evidence="2" id="KW-1185">Reference proteome</keyword>
<proteinExistence type="predicted"/>
<reference evidence="1 2" key="1">
    <citation type="journal article" date="2022" name="BMC Genomics">
        <title>Comparative genome analysis of mycobacteria focusing on tRNA and non-coding RNA.</title>
        <authorList>
            <person name="Behra P.R.K."/>
            <person name="Pettersson B.M.F."/>
            <person name="Ramesh M."/>
            <person name="Das S."/>
            <person name="Dasgupta S."/>
            <person name="Kirsebom L.A."/>
        </authorList>
    </citation>
    <scope>NUCLEOTIDE SEQUENCE [LARGE SCALE GENOMIC DNA]</scope>
    <source>
        <strain evidence="1 2">DSM 44078</strain>
    </source>
</reference>
<comment type="caution">
    <text evidence="1">The sequence shown here is derived from an EMBL/GenBank/DDBJ whole genome shotgun (WGS) entry which is preliminary data.</text>
</comment>
<sequence length="121" mass="13153">MLWRQCLTFQVSAVPPTGPVATSGNGNTVVNLWGESGCVAFALCPWLESRAEQRLRASCGEHHVAEDIAEARFVPAQRSSGVFLDHLDRAVEHGARMQFEQRDQVDVVAADFLGDEQSVGG</sequence>